<dbReference type="EMBL" id="LR862144">
    <property type="protein sequence ID" value="CAD1824335.1"/>
    <property type="molecule type" value="Genomic_DNA"/>
</dbReference>
<evidence type="ECO:0000256" key="12">
    <source>
        <dbReference type="PROSITE-ProRule" id="PRU00023"/>
    </source>
</evidence>
<feature type="domain" description="CG-1" evidence="14">
    <location>
        <begin position="12"/>
        <end position="138"/>
    </location>
</feature>
<dbReference type="SUPFAM" id="SSF52540">
    <property type="entry name" value="P-loop containing nucleoside triphosphate hydrolases"/>
    <property type="match status" value="1"/>
</dbReference>
<evidence type="ECO:0000313" key="15">
    <source>
        <dbReference type="EMBL" id="CAD1824335.1"/>
    </source>
</evidence>
<dbReference type="GO" id="GO:0005516">
    <property type="term" value="F:calmodulin binding"/>
    <property type="evidence" value="ECO:0007669"/>
    <property type="project" value="UniProtKB-KW"/>
</dbReference>
<evidence type="ECO:0000256" key="1">
    <source>
        <dbReference type="ARBA" id="ARBA00004123"/>
    </source>
</evidence>
<evidence type="ECO:0000256" key="10">
    <source>
        <dbReference type="ARBA" id="ARBA00023163"/>
    </source>
</evidence>
<dbReference type="SMART" id="SM01076">
    <property type="entry name" value="CG-1"/>
    <property type="match status" value="1"/>
</dbReference>
<feature type="region of interest" description="Disordered" evidence="13">
    <location>
        <begin position="177"/>
        <end position="211"/>
    </location>
</feature>
<dbReference type="InterPro" id="IPR005559">
    <property type="entry name" value="CG-1_dom"/>
</dbReference>
<dbReference type="InterPro" id="IPR027417">
    <property type="entry name" value="P-loop_NTPase"/>
</dbReference>
<evidence type="ECO:0000256" key="11">
    <source>
        <dbReference type="ARBA" id="ARBA00023242"/>
    </source>
</evidence>
<evidence type="ECO:0000256" key="7">
    <source>
        <dbReference type="ARBA" id="ARBA00023043"/>
    </source>
</evidence>
<dbReference type="GO" id="GO:0003690">
    <property type="term" value="F:double-stranded DNA binding"/>
    <property type="evidence" value="ECO:0007669"/>
    <property type="project" value="TreeGrafter"/>
</dbReference>
<dbReference type="AlphaFoldDB" id="A0A6V7P0J2"/>
<keyword evidence="5" id="KW-0112">Calmodulin-binding</keyword>
<dbReference type="SMART" id="SM00248">
    <property type="entry name" value="ANK"/>
    <property type="match status" value="1"/>
</dbReference>
<evidence type="ECO:0000256" key="3">
    <source>
        <dbReference type="ARBA" id="ARBA00022737"/>
    </source>
</evidence>
<evidence type="ECO:0000256" key="8">
    <source>
        <dbReference type="ARBA" id="ARBA00023125"/>
    </source>
</evidence>
<evidence type="ECO:0000256" key="2">
    <source>
        <dbReference type="ARBA" id="ARBA00008267"/>
    </source>
</evidence>
<keyword evidence="10" id="KW-0804">Transcription</keyword>
<dbReference type="InterPro" id="IPR000048">
    <property type="entry name" value="IQ_motif_EF-hand-BS"/>
</dbReference>
<dbReference type="GO" id="GO:0003712">
    <property type="term" value="F:transcription coregulator activity"/>
    <property type="evidence" value="ECO:0007669"/>
    <property type="project" value="TreeGrafter"/>
</dbReference>
<dbReference type="FunFam" id="1.20.5.190:FF:000003">
    <property type="entry name" value="Calmodulin-binding transcription activator 2"/>
    <property type="match status" value="1"/>
</dbReference>
<comment type="subcellular location">
    <subcellularLocation>
        <location evidence="1">Nucleus</location>
    </subcellularLocation>
</comment>
<feature type="compositionally biased region" description="Polar residues" evidence="13">
    <location>
        <begin position="200"/>
        <end position="211"/>
    </location>
</feature>
<dbReference type="CDD" id="cd23767">
    <property type="entry name" value="IQCD"/>
    <property type="match status" value="1"/>
</dbReference>
<evidence type="ECO:0000256" key="6">
    <source>
        <dbReference type="ARBA" id="ARBA00023015"/>
    </source>
</evidence>
<dbReference type="Pfam" id="PF03859">
    <property type="entry name" value="CG-1"/>
    <property type="match status" value="1"/>
</dbReference>
<reference evidence="15" key="1">
    <citation type="submission" date="2020-07" db="EMBL/GenBank/DDBJ databases">
        <authorList>
            <person name="Lin J."/>
        </authorList>
    </citation>
    <scope>NUCLEOTIDE SEQUENCE</scope>
</reference>
<dbReference type="PROSITE" id="PS51437">
    <property type="entry name" value="CG_1"/>
    <property type="match status" value="1"/>
</dbReference>
<organism evidence="15">
    <name type="scientific">Ananas comosus var. bracteatus</name>
    <name type="common">red pineapple</name>
    <dbReference type="NCBI Taxonomy" id="296719"/>
    <lineage>
        <taxon>Eukaryota</taxon>
        <taxon>Viridiplantae</taxon>
        <taxon>Streptophyta</taxon>
        <taxon>Embryophyta</taxon>
        <taxon>Tracheophyta</taxon>
        <taxon>Spermatophyta</taxon>
        <taxon>Magnoliopsida</taxon>
        <taxon>Liliopsida</taxon>
        <taxon>Poales</taxon>
        <taxon>Bromeliaceae</taxon>
        <taxon>Bromelioideae</taxon>
        <taxon>Ananas</taxon>
    </lineage>
</organism>
<protein>
    <recommendedName>
        <fullName evidence="14">CG-1 domain-containing protein</fullName>
    </recommendedName>
</protein>
<dbReference type="InterPro" id="IPR036770">
    <property type="entry name" value="Ankyrin_rpt-contain_sf"/>
</dbReference>
<name>A0A6V7P0J2_ANACO</name>
<dbReference type="Pfam" id="PF12796">
    <property type="entry name" value="Ank_2"/>
    <property type="match status" value="1"/>
</dbReference>
<dbReference type="PROSITE" id="PS50096">
    <property type="entry name" value="IQ"/>
    <property type="match status" value="3"/>
</dbReference>
<keyword evidence="8" id="KW-0238">DNA-binding</keyword>
<gene>
    <name evidence="15" type="ORF">CB5_LOCUS7546</name>
</gene>
<keyword evidence="4" id="KW-0106">Calcium</keyword>
<dbReference type="GO" id="GO:0006357">
    <property type="term" value="P:regulation of transcription by RNA polymerase II"/>
    <property type="evidence" value="ECO:0007669"/>
    <property type="project" value="TreeGrafter"/>
</dbReference>
<dbReference type="PANTHER" id="PTHR23335:SF1">
    <property type="entry name" value="CALMODULIN-BINDING TRANSCRIPTION ACTIVATOR, ISOFORM F"/>
    <property type="match status" value="1"/>
</dbReference>
<feature type="compositionally biased region" description="Basic and acidic residues" evidence="13">
    <location>
        <begin position="189"/>
        <end position="199"/>
    </location>
</feature>
<proteinExistence type="inferred from homology"/>
<dbReference type="Gene3D" id="1.20.5.190">
    <property type="match status" value="1"/>
</dbReference>
<keyword evidence="6" id="KW-0805">Transcription regulation</keyword>
<evidence type="ECO:0000256" key="13">
    <source>
        <dbReference type="SAM" id="MobiDB-lite"/>
    </source>
</evidence>
<comment type="similarity">
    <text evidence="2">Belongs to the CAMTA family.</text>
</comment>
<dbReference type="GO" id="GO:0005634">
    <property type="term" value="C:nucleus"/>
    <property type="evidence" value="ECO:0007669"/>
    <property type="project" value="UniProtKB-SubCell"/>
</dbReference>
<keyword evidence="9" id="KW-0010">Activator</keyword>
<dbReference type="Gene3D" id="1.25.40.20">
    <property type="entry name" value="Ankyrin repeat-containing domain"/>
    <property type="match status" value="1"/>
</dbReference>
<evidence type="ECO:0000256" key="4">
    <source>
        <dbReference type="ARBA" id="ARBA00022837"/>
    </source>
</evidence>
<keyword evidence="7 12" id="KW-0040">ANK repeat</keyword>
<dbReference type="PANTHER" id="PTHR23335">
    <property type="entry name" value="CALMODULIN-BINDING TRANSCRIPTION ACTIVATOR CAMTA"/>
    <property type="match status" value="1"/>
</dbReference>
<dbReference type="PROSITE" id="PS50088">
    <property type="entry name" value="ANK_REPEAT"/>
    <property type="match status" value="1"/>
</dbReference>
<keyword evidence="11" id="KW-0539">Nucleus</keyword>
<dbReference type="SUPFAM" id="SSF48403">
    <property type="entry name" value="Ankyrin repeat"/>
    <property type="match status" value="1"/>
</dbReference>
<sequence length="954" mass="106793">MFTLCASPGYDINLLRQEAHARWLKPSEVLFILQNYESFKIDSEPPQKPPSGSLFLFNRRVLRFFRKDGHAWRRKKDGRAVGEAHEKLKVGNADVLSCYYAHGERNPYFQRRSYWMLDPAYEHIVLVHYREVAEGRYTGSISNLSPEPNATVDRTTISSNTQSQGLTTGNNEFCEPYHSSCSSSPVEDAISKADERNDSTDGSGKYNSSTRQALKKLAEQLSLEDDDYIHLEKNQPDYPVMNENLQLSSNVGGYVQDSGAGKQVGYADFQSLDVSGRNHRMEQTLYLGTSYGFERKESPSWKDMLELSSSSGGSDDYRRTNFLGFNDTPELEAPAEDMLTNGTNTMLFSAERNEGPTISFEELSVLQNSEDTSNGHQLDESELRVQLSATRRYLLGSNNYNESPSSNSLQVRTDDLMLQGNPARIGWRDEGDHCGKISLRSLRVFMGSYVWQRRGPNRNCTGGVLRCKAPQHSAGKVTLCVTSANRESCSELREFEFREKPTTAFSTGISPSMNNAKIAEEQLLLAKFVQLLISQNDSSTTPGCFGRLNASDDQWQQLIDALESGCENPLGTVDWIIEELLKNKLFIWLSSKSILSKQEQGIIHLISGLGYEWALNPIINAGVGINFRDANGWTPLHWAAHFGRENMVAALLAAGASAGLVTDPTPQDPVGKTPGFIASARGHKGLAGYLSEIALTSHLSSLTIQECEISKVSAEVEADIALERISQRSAQLRGGSEDELTIRNSLAAVRNATQAAARIQAAFRAHSFRKKQEKAGQFIDDYGMTQEEVLAAAKLHRSQKFDKAALSIQKNYRGWKGRKDFLTFRKHVVKIQAHVRGHQVRKKYREILRAVSVIEKIVLRWRRRGSGLRGFRNEPEPEMVEVEEDEEEEDVAKVFRKQKVDEALEEAVSRVLSVVDSPKLGSSTAACSEDITKLRLIRARRMKQHQDSVMTLLS</sequence>
<feature type="repeat" description="ANK" evidence="12">
    <location>
        <begin position="631"/>
        <end position="663"/>
    </location>
</feature>
<evidence type="ECO:0000256" key="9">
    <source>
        <dbReference type="ARBA" id="ARBA00023159"/>
    </source>
</evidence>
<accession>A0A6V7P0J2</accession>
<evidence type="ECO:0000256" key="5">
    <source>
        <dbReference type="ARBA" id="ARBA00022860"/>
    </source>
</evidence>
<dbReference type="SMART" id="SM00015">
    <property type="entry name" value="IQ"/>
    <property type="match status" value="3"/>
</dbReference>
<evidence type="ECO:0000259" key="14">
    <source>
        <dbReference type="PROSITE" id="PS51437"/>
    </source>
</evidence>
<dbReference type="InterPro" id="IPR002110">
    <property type="entry name" value="Ankyrin_rpt"/>
</dbReference>
<dbReference type="Pfam" id="PF00612">
    <property type="entry name" value="IQ"/>
    <property type="match status" value="2"/>
</dbReference>
<keyword evidence="3" id="KW-0677">Repeat</keyword>
<dbReference type="PROSITE" id="PS50297">
    <property type="entry name" value="ANK_REP_REGION"/>
    <property type="match status" value="1"/>
</dbReference>